<organism evidence="22 23">
    <name type="scientific">Gemmatimonas groenlandica</name>
    <dbReference type="NCBI Taxonomy" id="2732249"/>
    <lineage>
        <taxon>Bacteria</taxon>
        <taxon>Pseudomonadati</taxon>
        <taxon>Gemmatimonadota</taxon>
        <taxon>Gemmatimonadia</taxon>
        <taxon>Gemmatimonadales</taxon>
        <taxon>Gemmatimonadaceae</taxon>
        <taxon>Gemmatimonas</taxon>
    </lineage>
</organism>
<keyword evidence="6 16" id="KW-0812">Transmembrane</keyword>
<dbReference type="InterPro" id="IPR008972">
    <property type="entry name" value="Cupredoxin"/>
</dbReference>
<name>A0A6M4IS74_9BACT</name>
<reference evidence="22 23" key="1">
    <citation type="submission" date="2020-05" db="EMBL/GenBank/DDBJ databases">
        <title>Complete genome sequence of Gemmatimonas greenlandica TET16.</title>
        <authorList>
            <person name="Zeng Y."/>
        </authorList>
    </citation>
    <scope>NUCLEOTIDE SEQUENCE [LARGE SCALE GENOMIC DNA]</scope>
    <source>
        <strain evidence="22 23">TET16</strain>
    </source>
</reference>
<dbReference type="GO" id="GO:0020037">
    <property type="term" value="F:heme binding"/>
    <property type="evidence" value="ECO:0007669"/>
    <property type="project" value="InterPro"/>
</dbReference>
<dbReference type="InterPro" id="IPR045187">
    <property type="entry name" value="CcO_II"/>
</dbReference>
<dbReference type="Pfam" id="PF02790">
    <property type="entry name" value="COX2_TM"/>
    <property type="match status" value="1"/>
</dbReference>
<evidence type="ECO:0000256" key="11">
    <source>
        <dbReference type="ARBA" id="ARBA00023004"/>
    </source>
</evidence>
<feature type="domain" description="Cytochrome oxidase subunit II transmembrane region profile" evidence="20">
    <location>
        <begin position="26"/>
        <end position="122"/>
    </location>
</feature>
<dbReference type="InterPro" id="IPR002429">
    <property type="entry name" value="CcO_II-like_C"/>
</dbReference>
<dbReference type="InterPro" id="IPR014222">
    <property type="entry name" value="Cyt_c_oxidase_su2"/>
</dbReference>
<keyword evidence="4 15" id="KW-0349">Heme</keyword>
<evidence type="ECO:0000256" key="10">
    <source>
        <dbReference type="ARBA" id="ARBA00022989"/>
    </source>
</evidence>
<dbReference type="PANTHER" id="PTHR22888:SF9">
    <property type="entry name" value="CYTOCHROME C OXIDASE SUBUNIT 2"/>
    <property type="match status" value="1"/>
</dbReference>
<keyword evidence="10 18" id="KW-1133">Transmembrane helix</keyword>
<dbReference type="SUPFAM" id="SSF46626">
    <property type="entry name" value="Cytochrome c"/>
    <property type="match status" value="1"/>
</dbReference>
<feature type="domain" description="Cytochrome c" evidence="21">
    <location>
        <begin position="330"/>
        <end position="438"/>
    </location>
</feature>
<dbReference type="Gene3D" id="2.60.40.420">
    <property type="entry name" value="Cupredoxins - blue copper proteins"/>
    <property type="match status" value="1"/>
</dbReference>
<evidence type="ECO:0000256" key="15">
    <source>
        <dbReference type="PROSITE-ProRule" id="PRU00433"/>
    </source>
</evidence>
<dbReference type="InterPro" id="IPR036257">
    <property type="entry name" value="Cyt_c_oxidase_su2_TM_sf"/>
</dbReference>
<keyword evidence="11 15" id="KW-0408">Iron</keyword>
<dbReference type="GO" id="GO:0005886">
    <property type="term" value="C:plasma membrane"/>
    <property type="evidence" value="ECO:0007669"/>
    <property type="project" value="UniProtKB-SubCell"/>
</dbReference>
<evidence type="ECO:0000256" key="3">
    <source>
        <dbReference type="ARBA" id="ARBA00022448"/>
    </source>
</evidence>
<evidence type="ECO:0000259" key="21">
    <source>
        <dbReference type="PROSITE" id="PS51007"/>
    </source>
</evidence>
<evidence type="ECO:0000256" key="6">
    <source>
        <dbReference type="ARBA" id="ARBA00022692"/>
    </source>
</evidence>
<dbReference type="PROSITE" id="PS51257">
    <property type="entry name" value="PROKAR_LIPOPROTEIN"/>
    <property type="match status" value="1"/>
</dbReference>
<sequence>MVGTFRPRRMASVALLGALALGLAACGGDYPNSTFNPNSEYNAAIDALWDKLLFWGTLVFIGVEAALVYTIFKFRRRPDGGVPKQVHGNTALEITWTAIPAVILIFIAIPTVRTIFKTQAKAAPEALQVEVIGHQWWWEFRYPQYGITTANELYLPNGRTVNFQLKTIDVLHSFWIPQMGGKRDLISNRTNYLWFTPNKDLPSSAWNGFCAEFCGPSHANMKFRVFTVTVDEFAQWTAHQKQPAIFPAVALAPTTAAPAVAPVPSGTGSTPLLQVAATTTPSTTPADAPAAPVPVWVFPKDKLEKDFAYTIPQTPITNQISFDEALIGKGDAERGRQIYGRSSCIGCHAIAGTPMNMANVGPNLTHVGSRYTIAGGLYPNDTKHLSYWIKSAPHMKPGSIMPSLGKGVTDPKTKMVVNVGGLTDAEVADIVAYLQALK</sequence>
<dbReference type="EC" id="7.1.1.9" evidence="17"/>
<evidence type="ECO:0000256" key="17">
    <source>
        <dbReference type="RuleBase" id="RU004024"/>
    </source>
</evidence>
<evidence type="ECO:0000256" key="12">
    <source>
        <dbReference type="ARBA" id="ARBA00023008"/>
    </source>
</evidence>
<feature type="transmembrane region" description="Helical" evidence="18">
    <location>
        <begin position="93"/>
        <end position="112"/>
    </location>
</feature>
<evidence type="ECO:0000256" key="7">
    <source>
        <dbReference type="ARBA" id="ARBA00022723"/>
    </source>
</evidence>
<evidence type="ECO:0000256" key="2">
    <source>
        <dbReference type="ARBA" id="ARBA00007866"/>
    </source>
</evidence>
<dbReference type="InterPro" id="IPR011759">
    <property type="entry name" value="Cyt_c_oxidase_su2_TM_dom"/>
</dbReference>
<dbReference type="GO" id="GO:0016491">
    <property type="term" value="F:oxidoreductase activity"/>
    <property type="evidence" value="ECO:0007669"/>
    <property type="project" value="UniProtKB-KW"/>
</dbReference>
<dbReference type="KEGG" id="ggr:HKW67_12615"/>
<dbReference type="PRINTS" id="PR01166">
    <property type="entry name" value="CYCOXIDASEII"/>
</dbReference>
<dbReference type="GO" id="GO:0005507">
    <property type="term" value="F:copper ion binding"/>
    <property type="evidence" value="ECO:0007669"/>
    <property type="project" value="InterPro"/>
</dbReference>
<accession>A0A6M4IS74</accession>
<comment type="cofactor">
    <cofactor evidence="17">
        <name>Cu cation</name>
        <dbReference type="ChEBI" id="CHEBI:23378"/>
    </cofactor>
    <text evidence="17">Binds a copper A center.</text>
</comment>
<evidence type="ECO:0000256" key="5">
    <source>
        <dbReference type="ARBA" id="ARBA00022660"/>
    </source>
</evidence>
<evidence type="ECO:0000313" key="22">
    <source>
        <dbReference type="EMBL" id="QJR36286.1"/>
    </source>
</evidence>
<dbReference type="PROSITE" id="PS51007">
    <property type="entry name" value="CYTC"/>
    <property type="match status" value="1"/>
</dbReference>
<keyword evidence="22" id="KW-0560">Oxidoreductase</keyword>
<dbReference type="Gene3D" id="1.10.760.10">
    <property type="entry name" value="Cytochrome c-like domain"/>
    <property type="match status" value="1"/>
</dbReference>
<dbReference type="Pfam" id="PF00116">
    <property type="entry name" value="COX2"/>
    <property type="match status" value="1"/>
</dbReference>
<dbReference type="InterPro" id="IPR001505">
    <property type="entry name" value="Copper_CuA"/>
</dbReference>
<evidence type="ECO:0000256" key="13">
    <source>
        <dbReference type="ARBA" id="ARBA00023136"/>
    </source>
</evidence>
<dbReference type="SUPFAM" id="SSF49503">
    <property type="entry name" value="Cupredoxins"/>
    <property type="match status" value="1"/>
</dbReference>
<evidence type="ECO:0000259" key="19">
    <source>
        <dbReference type="PROSITE" id="PS50857"/>
    </source>
</evidence>
<keyword evidence="3 16" id="KW-0813">Transport</keyword>
<dbReference type="SUPFAM" id="SSF81464">
    <property type="entry name" value="Cytochrome c oxidase subunit II-like, transmembrane region"/>
    <property type="match status" value="1"/>
</dbReference>
<keyword evidence="5 16" id="KW-0679">Respiratory chain</keyword>
<dbReference type="NCBIfam" id="TIGR02866">
    <property type="entry name" value="CoxB"/>
    <property type="match status" value="1"/>
</dbReference>
<feature type="domain" description="Cytochrome oxidase subunit II copper A binding" evidence="19">
    <location>
        <begin position="124"/>
        <end position="239"/>
    </location>
</feature>
<keyword evidence="9 16" id="KW-0249">Electron transport</keyword>
<comment type="similarity">
    <text evidence="2 16">Belongs to the cytochrome c oxidase subunit 2 family.</text>
</comment>
<protein>
    <recommendedName>
        <fullName evidence="17">Cytochrome c oxidase subunit 2</fullName>
        <ecNumber evidence="17">7.1.1.9</ecNumber>
    </recommendedName>
</protein>
<comment type="function">
    <text evidence="14 17">Subunits I and II form the functional core of the enzyme complex. Electrons originating in cytochrome c are transferred via heme a and Cu(A) to the binuclear center formed by heme a3 and Cu(B).</text>
</comment>
<evidence type="ECO:0000259" key="20">
    <source>
        <dbReference type="PROSITE" id="PS50999"/>
    </source>
</evidence>
<evidence type="ECO:0000256" key="1">
    <source>
        <dbReference type="ARBA" id="ARBA00004141"/>
    </source>
</evidence>
<dbReference type="InterPro" id="IPR036909">
    <property type="entry name" value="Cyt_c-like_dom_sf"/>
</dbReference>
<dbReference type="GO" id="GO:0004129">
    <property type="term" value="F:cytochrome-c oxidase activity"/>
    <property type="evidence" value="ECO:0007669"/>
    <property type="project" value="UniProtKB-EC"/>
</dbReference>
<dbReference type="AlphaFoldDB" id="A0A6M4IS74"/>
<keyword evidence="8" id="KW-1278">Translocase</keyword>
<dbReference type="Proteomes" id="UP000500938">
    <property type="component" value="Chromosome"/>
</dbReference>
<dbReference type="PROSITE" id="PS50857">
    <property type="entry name" value="COX2_CUA"/>
    <property type="match status" value="1"/>
</dbReference>
<evidence type="ECO:0000256" key="8">
    <source>
        <dbReference type="ARBA" id="ARBA00022967"/>
    </source>
</evidence>
<dbReference type="Gene3D" id="1.10.287.90">
    <property type="match status" value="1"/>
</dbReference>
<gene>
    <name evidence="22" type="primary">coxB</name>
    <name evidence="22" type="ORF">HKW67_12615</name>
</gene>
<dbReference type="GO" id="GO:0042773">
    <property type="term" value="P:ATP synthesis coupled electron transport"/>
    <property type="evidence" value="ECO:0007669"/>
    <property type="project" value="TreeGrafter"/>
</dbReference>
<proteinExistence type="inferred from homology"/>
<evidence type="ECO:0000313" key="23">
    <source>
        <dbReference type="Proteomes" id="UP000500938"/>
    </source>
</evidence>
<keyword evidence="23" id="KW-1185">Reference proteome</keyword>
<evidence type="ECO:0000256" key="4">
    <source>
        <dbReference type="ARBA" id="ARBA00022617"/>
    </source>
</evidence>
<comment type="subcellular location">
    <subcellularLocation>
        <location evidence="16">Cell membrane</location>
        <topology evidence="16">Multi-pass membrane protein</topology>
    </subcellularLocation>
    <subcellularLocation>
        <location evidence="1">Membrane</location>
        <topology evidence="1">Multi-pass membrane protein</topology>
    </subcellularLocation>
</comment>
<evidence type="ECO:0000256" key="18">
    <source>
        <dbReference type="SAM" id="Phobius"/>
    </source>
</evidence>
<dbReference type="PROSITE" id="PS50999">
    <property type="entry name" value="COX2_TM"/>
    <property type="match status" value="1"/>
</dbReference>
<evidence type="ECO:0000256" key="16">
    <source>
        <dbReference type="RuleBase" id="RU000456"/>
    </source>
</evidence>
<keyword evidence="13 18" id="KW-0472">Membrane</keyword>
<dbReference type="RefSeq" id="WP_171225719.1">
    <property type="nucleotide sequence ID" value="NZ_CP053085.1"/>
</dbReference>
<evidence type="ECO:0000256" key="14">
    <source>
        <dbReference type="ARBA" id="ARBA00024688"/>
    </source>
</evidence>
<keyword evidence="12 17" id="KW-0186">Copper</keyword>
<comment type="catalytic activity">
    <reaction evidence="17">
        <text>4 Fe(II)-[cytochrome c] + O2 + 8 H(+)(in) = 4 Fe(III)-[cytochrome c] + 2 H2O + 4 H(+)(out)</text>
        <dbReference type="Rhea" id="RHEA:11436"/>
        <dbReference type="Rhea" id="RHEA-COMP:10350"/>
        <dbReference type="Rhea" id="RHEA-COMP:14399"/>
        <dbReference type="ChEBI" id="CHEBI:15377"/>
        <dbReference type="ChEBI" id="CHEBI:15378"/>
        <dbReference type="ChEBI" id="CHEBI:15379"/>
        <dbReference type="ChEBI" id="CHEBI:29033"/>
        <dbReference type="ChEBI" id="CHEBI:29034"/>
        <dbReference type="EC" id="7.1.1.9"/>
    </reaction>
</comment>
<dbReference type="PANTHER" id="PTHR22888">
    <property type="entry name" value="CYTOCHROME C OXIDASE, SUBUNIT II"/>
    <property type="match status" value="1"/>
</dbReference>
<keyword evidence="7 15" id="KW-0479">Metal-binding</keyword>
<dbReference type="PROSITE" id="PS00078">
    <property type="entry name" value="COX2"/>
    <property type="match status" value="1"/>
</dbReference>
<feature type="transmembrane region" description="Helical" evidence="18">
    <location>
        <begin position="52"/>
        <end position="72"/>
    </location>
</feature>
<dbReference type="InterPro" id="IPR009056">
    <property type="entry name" value="Cyt_c-like_dom"/>
</dbReference>
<dbReference type="Pfam" id="PF00034">
    <property type="entry name" value="Cytochrom_C"/>
    <property type="match status" value="1"/>
</dbReference>
<evidence type="ECO:0000256" key="9">
    <source>
        <dbReference type="ARBA" id="ARBA00022982"/>
    </source>
</evidence>
<dbReference type="EMBL" id="CP053085">
    <property type="protein sequence ID" value="QJR36286.1"/>
    <property type="molecule type" value="Genomic_DNA"/>
</dbReference>